<dbReference type="PANTHER" id="PTHR45733">
    <property type="entry name" value="FORMIN-J"/>
    <property type="match status" value="1"/>
</dbReference>
<accession>A0A7S4ABM3</accession>
<feature type="region of interest" description="Disordered" evidence="1">
    <location>
        <begin position="1221"/>
        <end position="1240"/>
    </location>
</feature>
<feature type="compositionally biased region" description="Basic and acidic residues" evidence="1">
    <location>
        <begin position="1222"/>
        <end position="1234"/>
    </location>
</feature>
<feature type="region of interest" description="Disordered" evidence="1">
    <location>
        <begin position="620"/>
        <end position="641"/>
    </location>
</feature>
<dbReference type="GO" id="GO:0071203">
    <property type="term" value="C:WASH complex"/>
    <property type="evidence" value="ECO:0007669"/>
    <property type="project" value="InterPro"/>
</dbReference>
<organism evidence="3">
    <name type="scientific">Pseudo-nitzschia australis</name>
    <dbReference type="NCBI Taxonomy" id="44445"/>
    <lineage>
        <taxon>Eukaryota</taxon>
        <taxon>Sar</taxon>
        <taxon>Stramenopiles</taxon>
        <taxon>Ochrophyta</taxon>
        <taxon>Bacillariophyta</taxon>
        <taxon>Bacillariophyceae</taxon>
        <taxon>Bacillariophycidae</taxon>
        <taxon>Bacillariales</taxon>
        <taxon>Bacillariaceae</taxon>
        <taxon>Pseudo-nitzschia</taxon>
    </lineage>
</organism>
<feature type="region of interest" description="Disordered" evidence="1">
    <location>
        <begin position="62"/>
        <end position="177"/>
    </location>
</feature>
<feature type="region of interest" description="Disordered" evidence="1">
    <location>
        <begin position="1325"/>
        <end position="1390"/>
    </location>
</feature>
<proteinExistence type="predicted"/>
<feature type="domain" description="FH2" evidence="2">
    <location>
        <begin position="688"/>
        <end position="1202"/>
    </location>
</feature>
<evidence type="ECO:0000256" key="1">
    <source>
        <dbReference type="SAM" id="MobiDB-lite"/>
    </source>
</evidence>
<sequence length="1476" mass="161330">MTAKPGVGAKISTSIFKLPAGAVGGNGGTPYNKVKLKARNTSEKNKSESVVVPSSWTKVRLRPTVKTGVKNEDTTSTTSTSTDSPETLEFHRIVLRKTPTNSDATRKTFKPSLETAPSSLTDTSGTSKKPIDIDHAGDAPDQPIKLTESHKPENKLTPMSGTERKPIEVNDNQKGEEDNPIKVALSAGYEDNPIKLVPSAGYEENPIKLVPSIGYEENPIKLVPSKGEESINPIQLAPSIDLDLNEGSIMIALEKEVGAGKDVDIKVIVGLSGITKIQSIAGQESTKANVIWRLERSEVKSALLDMSSFHVKVIMSSDNDKDHKDLRFPTSAQCMQFANALHEMKNSSSDSSLSSIGENKVTVSNDEASVYVEQLSNDEQKVLDEFRQRKNNPAPSSLKLNGKDFAKDFLSKQLLSTNNGDGTKPMSVVDGGTPTSPVSEVSAVTSALPFDQAETAMKYELMLKTKVPKEAIKHKMKQDGIDPSIIAKVLGEEAPKTSPVAPSSAGSNLPPKEEEIASTYRKMLKMGIPPEAVAHKMKKDGIDQKIVSSVLGDSNSKDQTGTVTTASGPKLTIPEQAAARQYQKMLEMGVPKEAVEHKMKKDGVDANIVAFVLGLPASTPGKVPVPTKGKSSSSSLNSEEEATASMYRKMLKMNIPKNAVQHKMAMNGISEKIVAAVLGDKKNAANTTNNPKKGGFNKTGFHWNPIDDDVSIAGSVWSKAGSSVAAMELISKHVEQFQKKVAAKEVKKNTVGQGKKEMAKLVKLERAQNVAITLKAFKDCCEKGSYKQLSQIIEFIDPFGKIKGDRALFTKDLLPKPEEVKVIKAYTGGNEFLLPAELWFQQIVHIKRIERKVEVMRTMETFKMDAIVLGKSFQLLTDVCNQVMDSDRLPDLLDMVRQIGNRMNQGRGDDAAGFKLDFLPRLAKTKGSDKKTTALDLVILIFCTKQQREALMLSDDFPDIQEASRIQFSDLAIDVKKLKESISICKLEFENLKKEHLCSLKGKVPKSGFKIPKDTRSESALGGGPSLMDAIKARNRSEKGCSTALSAPVDGLSLMDQIKSRSGTVKGVSSPTVREVHSSIQKSNDEVRKSLSPRASLLASSSANSSDNVEFSIEASIRRLEKFVCEADYVILPKLESERIAAVEACKDLASFFCEGGGEKAVSKLLEIIAGFAANIDHSVRKYDEQQKILARKEAALKKKKNISSSAKSIVSKISTFKKKDKSIPTKSQHEHSTKTSLVPVEEGEKKSIVLMVNEMLKVAGDKEIDDFVAGKKLSNPSSRLKDIYEAEEARTKSDRGDILSAIEKRRSMSVNPVPDQALSDLRATLSVDSRDESESGAVKKMGRVAQRWSSRRDPPTNPPLDPSGSKLSRSLSKEIGEISSPVKESVNRRKSRVVNRWSSNLQSEIVEEEETAESEIDVEFEGKSRQSIINRWASKSPVSEASTRDLDDESDIGAFQDMINQRRQKALNRWSSKTK</sequence>
<dbReference type="InterPro" id="IPR051144">
    <property type="entry name" value="Formin_homology_domain"/>
</dbReference>
<feature type="compositionally biased region" description="Basic and acidic residues" evidence="1">
    <location>
        <begin position="162"/>
        <end position="177"/>
    </location>
</feature>
<feature type="region of interest" description="Disordered" evidence="1">
    <location>
        <begin position="493"/>
        <end position="512"/>
    </location>
</feature>
<dbReference type="InterPro" id="IPR015425">
    <property type="entry name" value="FH2_Formin"/>
</dbReference>
<name>A0A7S4ABM3_9STRA</name>
<evidence type="ECO:0000259" key="2">
    <source>
        <dbReference type="PROSITE" id="PS51444"/>
    </source>
</evidence>
<dbReference type="Pfam" id="PF02181">
    <property type="entry name" value="FH2"/>
    <property type="match status" value="1"/>
</dbReference>
<dbReference type="SUPFAM" id="SSF101447">
    <property type="entry name" value="Formin homology 2 domain (FH2 domain)"/>
    <property type="match status" value="1"/>
</dbReference>
<dbReference type="Gene3D" id="1.20.58.2220">
    <property type="entry name" value="Formin, FH2 domain"/>
    <property type="match status" value="1"/>
</dbReference>
<dbReference type="InterPro" id="IPR019309">
    <property type="entry name" value="WASHC3"/>
</dbReference>
<feature type="compositionally biased region" description="Basic and acidic residues" evidence="1">
    <location>
        <begin position="129"/>
        <end position="138"/>
    </location>
</feature>
<feature type="compositionally biased region" description="Polar residues" evidence="1">
    <location>
        <begin position="1063"/>
        <end position="1082"/>
    </location>
</feature>
<protein>
    <recommendedName>
        <fullName evidence="2">FH2 domain-containing protein</fullName>
    </recommendedName>
</protein>
<dbReference type="Pfam" id="PF10152">
    <property type="entry name" value="CCDC53"/>
    <property type="match status" value="3"/>
</dbReference>
<feature type="compositionally biased region" description="Polar residues" evidence="1">
    <location>
        <begin position="115"/>
        <end position="127"/>
    </location>
</feature>
<dbReference type="EMBL" id="HBIX01003860">
    <property type="protein sequence ID" value="CAE0710272.1"/>
    <property type="molecule type" value="Transcribed_RNA"/>
</dbReference>
<reference evidence="3" key="1">
    <citation type="submission" date="2021-01" db="EMBL/GenBank/DDBJ databases">
        <authorList>
            <person name="Corre E."/>
            <person name="Pelletier E."/>
            <person name="Niang G."/>
            <person name="Scheremetjew M."/>
            <person name="Finn R."/>
            <person name="Kale V."/>
            <person name="Holt S."/>
            <person name="Cochrane G."/>
            <person name="Meng A."/>
            <person name="Brown T."/>
            <person name="Cohen L."/>
        </authorList>
    </citation>
    <scope>NUCLEOTIDE SEQUENCE</scope>
    <source>
        <strain evidence="3">10249 10 AB</strain>
    </source>
</reference>
<dbReference type="SMART" id="SM00498">
    <property type="entry name" value="FH2"/>
    <property type="match status" value="1"/>
</dbReference>
<dbReference type="InterPro" id="IPR042201">
    <property type="entry name" value="FH2_Formin_sf"/>
</dbReference>
<evidence type="ECO:0000313" key="3">
    <source>
        <dbReference type="EMBL" id="CAE0710272.1"/>
    </source>
</evidence>
<gene>
    <name evidence="3" type="ORF">PAUS00366_LOCUS2999</name>
</gene>
<feature type="compositionally biased region" description="Low complexity" evidence="1">
    <location>
        <begin position="74"/>
        <end position="84"/>
    </location>
</feature>
<feature type="region of interest" description="Disordered" evidence="1">
    <location>
        <begin position="1063"/>
        <end position="1085"/>
    </location>
</feature>
<dbReference type="PROSITE" id="PS51444">
    <property type="entry name" value="FH2"/>
    <property type="match status" value="1"/>
</dbReference>